<evidence type="ECO:0000313" key="4">
    <source>
        <dbReference type="EMBL" id="RFA35761.1"/>
    </source>
</evidence>
<dbReference type="GO" id="GO:0005737">
    <property type="term" value="C:cytoplasm"/>
    <property type="evidence" value="ECO:0007669"/>
    <property type="project" value="UniProtKB-SubCell"/>
</dbReference>
<dbReference type="PIRSF" id="PIRSF006276">
    <property type="entry name" value="UspA"/>
    <property type="match status" value="1"/>
</dbReference>
<comment type="similarity">
    <text evidence="1 2">Belongs to the universal stress protein A family.</text>
</comment>
<name>A0A3E0WUD5_9GAMM</name>
<sequence>MYSNILVPIDGSITSMKAMEEAARLARLTQGEVCLLHVVDLLINIPDFEAPALSLSELQPAIEQAGEELLAKAKAQLDKEGVKVRTELYKSSGIRVSEAILNSAREQKADIIVIGTHGRRGFERMMMGSDAEQVVRSSPVPVLLVRHR</sequence>
<evidence type="ECO:0000256" key="2">
    <source>
        <dbReference type="PIRNR" id="PIRNR006276"/>
    </source>
</evidence>
<gene>
    <name evidence="4" type="ORF">CAL65_12635</name>
</gene>
<keyword evidence="2" id="KW-0963">Cytoplasm</keyword>
<organism evidence="4 5">
    <name type="scientific">Alkalilimnicola ehrlichii</name>
    <dbReference type="NCBI Taxonomy" id="351052"/>
    <lineage>
        <taxon>Bacteria</taxon>
        <taxon>Pseudomonadati</taxon>
        <taxon>Pseudomonadota</taxon>
        <taxon>Gammaproteobacteria</taxon>
        <taxon>Chromatiales</taxon>
        <taxon>Ectothiorhodospiraceae</taxon>
        <taxon>Alkalilimnicola</taxon>
    </lineage>
</organism>
<dbReference type="InterPro" id="IPR014729">
    <property type="entry name" value="Rossmann-like_a/b/a_fold"/>
</dbReference>
<evidence type="ECO:0000313" key="5">
    <source>
        <dbReference type="Proteomes" id="UP000256763"/>
    </source>
</evidence>
<dbReference type="RefSeq" id="WP_116302538.1">
    <property type="nucleotide sequence ID" value="NZ_NFZV01000011.1"/>
</dbReference>
<feature type="domain" description="UspA" evidence="3">
    <location>
        <begin position="1"/>
        <end position="146"/>
    </location>
</feature>
<dbReference type="AlphaFoldDB" id="A0A3E0WUD5"/>
<proteinExistence type="inferred from homology"/>
<dbReference type="Proteomes" id="UP000256763">
    <property type="component" value="Unassembled WGS sequence"/>
</dbReference>
<keyword evidence="5" id="KW-1185">Reference proteome</keyword>
<dbReference type="Gene3D" id="3.40.50.620">
    <property type="entry name" value="HUPs"/>
    <property type="match status" value="1"/>
</dbReference>
<comment type="subcellular location">
    <subcellularLocation>
        <location evidence="2">Cytoplasm</location>
    </subcellularLocation>
</comment>
<accession>A0A3E0WUD5</accession>
<protein>
    <recommendedName>
        <fullName evidence="2">Universal stress protein</fullName>
    </recommendedName>
</protein>
<dbReference type="PRINTS" id="PR01438">
    <property type="entry name" value="UNVRSLSTRESS"/>
</dbReference>
<evidence type="ECO:0000259" key="3">
    <source>
        <dbReference type="Pfam" id="PF00582"/>
    </source>
</evidence>
<dbReference type="SUPFAM" id="SSF52402">
    <property type="entry name" value="Adenine nucleotide alpha hydrolases-like"/>
    <property type="match status" value="1"/>
</dbReference>
<dbReference type="CDD" id="cd00293">
    <property type="entry name" value="USP-like"/>
    <property type="match status" value="1"/>
</dbReference>
<evidence type="ECO:0000256" key="1">
    <source>
        <dbReference type="ARBA" id="ARBA00008791"/>
    </source>
</evidence>
<dbReference type="Pfam" id="PF00582">
    <property type="entry name" value="Usp"/>
    <property type="match status" value="1"/>
</dbReference>
<dbReference type="PANTHER" id="PTHR46268">
    <property type="entry name" value="STRESS RESPONSE PROTEIN NHAX"/>
    <property type="match status" value="1"/>
</dbReference>
<comment type="caution">
    <text evidence="4">The sequence shown here is derived from an EMBL/GenBank/DDBJ whole genome shotgun (WGS) entry which is preliminary data.</text>
</comment>
<dbReference type="InterPro" id="IPR006015">
    <property type="entry name" value="Universal_stress_UspA"/>
</dbReference>
<dbReference type="EMBL" id="NFZW01000011">
    <property type="protein sequence ID" value="RFA35761.1"/>
    <property type="molecule type" value="Genomic_DNA"/>
</dbReference>
<dbReference type="InterPro" id="IPR006016">
    <property type="entry name" value="UspA"/>
</dbReference>
<dbReference type="PANTHER" id="PTHR46268:SF15">
    <property type="entry name" value="UNIVERSAL STRESS PROTEIN HP_0031"/>
    <property type="match status" value="1"/>
</dbReference>
<dbReference type="OrthoDB" id="9792500at2"/>
<reference evidence="5" key="1">
    <citation type="submission" date="2017-05" db="EMBL/GenBank/DDBJ databases">
        <authorList>
            <person name="Sharma S."/>
            <person name="Sidhu C."/>
            <person name="Pinnaka A.K."/>
        </authorList>
    </citation>
    <scope>NUCLEOTIDE SEQUENCE [LARGE SCALE GENOMIC DNA]</scope>
    <source>
        <strain evidence="5">AK93</strain>
    </source>
</reference>